<evidence type="ECO:0000313" key="2">
    <source>
        <dbReference type="Proteomes" id="UP000185744"/>
    </source>
</evidence>
<sequence>MLEKDKKKEKDFNLSKPSEEQAKKILSEVGYGDKIAGVRMHAMAGNTKEPLGSLREVDNFLKAKAPGKLIKGQTSSVNYIDPNALSSWIKEVLGDSELAKKIEKNIDKEDDYRKQAKTIRKLIEKRIKQSRELISEN</sequence>
<dbReference type="InParanoid" id="A0A1Q6DWW1"/>
<comment type="caution">
    <text evidence="1">The sequence shown here is derived from an EMBL/GenBank/DDBJ whole genome shotgun (WGS) entry which is preliminary data.</text>
</comment>
<dbReference type="EMBL" id="MSDW01000001">
    <property type="protein sequence ID" value="OKY78843.1"/>
    <property type="molecule type" value="Genomic_DNA"/>
</dbReference>
<proteinExistence type="predicted"/>
<evidence type="ECO:0000313" key="1">
    <source>
        <dbReference type="EMBL" id="OKY78843.1"/>
    </source>
</evidence>
<organism evidence="1 2">
    <name type="scientific">Methanohalarchaeum thermophilum</name>
    <dbReference type="NCBI Taxonomy" id="1903181"/>
    <lineage>
        <taxon>Archaea</taxon>
        <taxon>Methanobacteriati</taxon>
        <taxon>Methanobacteriota</taxon>
        <taxon>Methanonatronarchaeia</taxon>
        <taxon>Methanonatronarchaeales</taxon>
        <taxon>Methanonatronarchaeaceae</taxon>
        <taxon>Candidatus Methanohalarchaeum</taxon>
    </lineage>
</organism>
<dbReference type="Proteomes" id="UP000185744">
    <property type="component" value="Unassembled WGS sequence"/>
</dbReference>
<accession>A0A1Q6DWW1</accession>
<keyword evidence="2" id="KW-1185">Reference proteome</keyword>
<dbReference type="AlphaFoldDB" id="A0A1Q6DWW1"/>
<gene>
    <name evidence="1" type="ORF">BTN85_1346</name>
</gene>
<name>A0A1Q6DWW1_METT1</name>
<dbReference type="STRING" id="1903181.BTN85_1346"/>
<reference evidence="1" key="1">
    <citation type="submission" date="2016-12" db="EMBL/GenBank/DDBJ databases">
        <title>Discovery of methanogenic haloarchaea.</title>
        <authorList>
            <person name="Sorokin D.Y."/>
            <person name="Makarova K.S."/>
            <person name="Abbas B."/>
            <person name="Ferrer M."/>
            <person name="Golyshin P.N."/>
        </authorList>
    </citation>
    <scope>NUCLEOTIDE SEQUENCE [LARGE SCALE GENOMIC DNA]</scope>
    <source>
        <strain evidence="1">HMET1</strain>
    </source>
</reference>
<protein>
    <submittedName>
        <fullName evidence="1">Uncharacterized protein</fullName>
    </submittedName>
</protein>